<keyword evidence="2 4" id="KW-0863">Zinc-finger</keyword>
<dbReference type="Pfam" id="PF07776">
    <property type="entry name" value="zf-AD"/>
    <property type="match status" value="1"/>
</dbReference>
<dbReference type="EMBL" id="UFQS01000100">
    <property type="protein sequence ID" value="SSW99527.1"/>
    <property type="molecule type" value="Genomic_DNA"/>
</dbReference>
<dbReference type="AlphaFoldDB" id="A0A336LU81"/>
<evidence type="ECO:0000313" key="10">
    <source>
        <dbReference type="EMBL" id="SSX19907.1"/>
    </source>
</evidence>
<dbReference type="InterPro" id="IPR012934">
    <property type="entry name" value="Znf_AD"/>
</dbReference>
<feature type="binding site" evidence="5">
    <location>
        <position position="608"/>
    </location>
    <ligand>
        <name>Zn(2+)</name>
        <dbReference type="ChEBI" id="CHEBI:29105"/>
    </ligand>
</feature>
<feature type="binding site" evidence="5">
    <location>
        <position position="664"/>
    </location>
    <ligand>
        <name>Zn(2+)</name>
        <dbReference type="ChEBI" id="CHEBI:29105"/>
    </ligand>
</feature>
<accession>A0A336LU81</accession>
<feature type="binding site" evidence="5">
    <location>
        <position position="611"/>
    </location>
    <ligand>
        <name>Zn(2+)</name>
        <dbReference type="ChEBI" id="CHEBI:29105"/>
    </ligand>
</feature>
<dbReference type="SMART" id="SM00614">
    <property type="entry name" value="ZnF_BED"/>
    <property type="match status" value="4"/>
</dbReference>
<dbReference type="SUPFAM" id="SSF57667">
    <property type="entry name" value="beta-beta-alpha zinc fingers"/>
    <property type="match status" value="1"/>
</dbReference>
<feature type="domain" description="ZAD" evidence="8">
    <location>
        <begin position="606"/>
        <end position="691"/>
    </location>
</feature>
<dbReference type="GO" id="GO:0005634">
    <property type="term" value="C:nucleus"/>
    <property type="evidence" value="ECO:0007669"/>
    <property type="project" value="InterPro"/>
</dbReference>
<gene>
    <name evidence="10" type="primary">CSON000097</name>
</gene>
<evidence type="ECO:0000256" key="2">
    <source>
        <dbReference type="ARBA" id="ARBA00022771"/>
    </source>
</evidence>
<dbReference type="Pfam" id="PF02892">
    <property type="entry name" value="zf-BED"/>
    <property type="match status" value="1"/>
</dbReference>
<keyword evidence="3 5" id="KW-0862">Zinc</keyword>
<keyword evidence="1 5" id="KW-0479">Metal-binding</keyword>
<evidence type="ECO:0000256" key="3">
    <source>
        <dbReference type="ARBA" id="ARBA00022833"/>
    </source>
</evidence>
<dbReference type="EMBL" id="UFQT01000100">
    <property type="protein sequence ID" value="SSX19907.1"/>
    <property type="molecule type" value="Genomic_DNA"/>
</dbReference>
<reference evidence="10" key="2">
    <citation type="submission" date="2018-07" db="EMBL/GenBank/DDBJ databases">
        <authorList>
            <person name="Quirk P.G."/>
            <person name="Krulwich T.A."/>
        </authorList>
    </citation>
    <scope>NUCLEOTIDE SEQUENCE</scope>
</reference>
<evidence type="ECO:0000259" key="7">
    <source>
        <dbReference type="PROSITE" id="PS50808"/>
    </source>
</evidence>
<evidence type="ECO:0000256" key="5">
    <source>
        <dbReference type="PROSITE-ProRule" id="PRU01263"/>
    </source>
</evidence>
<dbReference type="VEuPathDB" id="VectorBase:CSON000097"/>
<feature type="binding site" evidence="5">
    <location>
        <position position="667"/>
    </location>
    <ligand>
        <name>Zn(2+)</name>
        <dbReference type="ChEBI" id="CHEBI:29105"/>
    </ligand>
</feature>
<sequence length="855" mass="98527">MTSSNVLKQYFFKLLDPNKPALSESTVCCSKCHQHGMIKRFHVNQENLQSDHLFEFHAIICSDTPEYILGTELLNDISGSPFERPVNSEEEEDETSKIQLFNDTDVVEVEFVQQAIKGEETCNGKEAPIIRHSGVWQYFEEQIHEQKVYCLVCREGNVIHSYSTNSSTSNLRKHLKSAHDIEVENYRPLMKKDKNEDKRGYGISRVWKYFCKVTKNGKIQERDFVYCAECLKLGVQHRYKQTSSTGTLKAHLRSIHEINIDSGREYTEQTTNINDEPVPISVAGLEASLVKSLVRRGKHKKLSSARAYFHDVIDDDEYIQCSPCLSENKTHKYRKSTSSSTLKTHLVQKHGIDPDSEENAVSMKEDEQVNSANNEDVFIRFEDSIQERAKKLTSIKTRKVRTYFFRINDEENFSCAFCIVNGIKKSYKPTTSTSGLRRHLMSTHQIDPLEYFQSNSNVVLNEEQIAESIAATNRAKESHVWKFFCRKEITDEDSNVVLDQDYVYCSICWNAPVRQIHKYRNTTSSGALKRHLAVRHGMNIENTRQRSLSKHQGLNDIEIEDDEEDEIEEEENDESQNVFIEEFNVTDEPIKIPSPQPLPPPKLIPKHCRSCGKQDAGFFTKLSAVFDDDTNEFEKPEQISLSDLYFEVTGIRVNPEDGLSQLICYLCEANLKSSYKFRKTALETEKAMLEKLGVDQEGSEQEIEMLDEDEDEYSEVQEIVVERKQKRKQSFNDYSNEKPSATKIARKEPRIIAIIPPKYTHVENRKVKNEIMDYENEEIYSEMEIEQDETLENVEIINSDSDSVLVETTSIDPDKCSLFTLPMKSSNVKSSQSTTRSTENKRKNLLKVLKGVKTE</sequence>
<evidence type="ECO:0000259" key="8">
    <source>
        <dbReference type="PROSITE" id="PS51915"/>
    </source>
</evidence>
<reference evidence="9" key="1">
    <citation type="submission" date="2018-04" db="EMBL/GenBank/DDBJ databases">
        <authorList>
            <person name="Go L.Y."/>
            <person name="Mitchell J.A."/>
        </authorList>
    </citation>
    <scope>NUCLEOTIDE SEQUENCE</scope>
    <source>
        <tissue evidence="9">Whole organism</tissue>
    </source>
</reference>
<evidence type="ECO:0000256" key="4">
    <source>
        <dbReference type="PROSITE-ProRule" id="PRU00027"/>
    </source>
</evidence>
<name>A0A336LU81_CULSO</name>
<feature type="domain" description="BED-type" evidence="7">
    <location>
        <begin position="201"/>
        <end position="263"/>
    </location>
</feature>
<dbReference type="GO" id="GO:0003677">
    <property type="term" value="F:DNA binding"/>
    <property type="evidence" value="ECO:0007669"/>
    <property type="project" value="InterPro"/>
</dbReference>
<evidence type="ECO:0000256" key="6">
    <source>
        <dbReference type="SAM" id="MobiDB-lite"/>
    </source>
</evidence>
<dbReference type="InterPro" id="IPR003656">
    <property type="entry name" value="Znf_BED"/>
</dbReference>
<evidence type="ECO:0000256" key="1">
    <source>
        <dbReference type="ARBA" id="ARBA00022723"/>
    </source>
</evidence>
<dbReference type="PROSITE" id="PS50808">
    <property type="entry name" value="ZF_BED"/>
    <property type="match status" value="2"/>
</dbReference>
<feature type="region of interest" description="Disordered" evidence="6">
    <location>
        <begin position="825"/>
        <end position="845"/>
    </location>
</feature>
<organism evidence="10">
    <name type="scientific">Culicoides sonorensis</name>
    <name type="common">Biting midge</name>
    <dbReference type="NCBI Taxonomy" id="179676"/>
    <lineage>
        <taxon>Eukaryota</taxon>
        <taxon>Metazoa</taxon>
        <taxon>Ecdysozoa</taxon>
        <taxon>Arthropoda</taxon>
        <taxon>Hexapoda</taxon>
        <taxon>Insecta</taxon>
        <taxon>Pterygota</taxon>
        <taxon>Neoptera</taxon>
        <taxon>Endopterygota</taxon>
        <taxon>Diptera</taxon>
        <taxon>Nematocera</taxon>
        <taxon>Chironomoidea</taxon>
        <taxon>Ceratopogonidae</taxon>
        <taxon>Ceratopogoninae</taxon>
        <taxon>Culicoides</taxon>
        <taxon>Monoculicoides</taxon>
    </lineage>
</organism>
<feature type="compositionally biased region" description="Polar residues" evidence="6">
    <location>
        <begin position="825"/>
        <end position="837"/>
    </location>
</feature>
<proteinExistence type="predicted"/>
<dbReference type="SMART" id="SM00868">
    <property type="entry name" value="zf-AD"/>
    <property type="match status" value="1"/>
</dbReference>
<dbReference type="SUPFAM" id="SSF57716">
    <property type="entry name" value="Glucocorticoid receptor-like (DNA-binding domain)"/>
    <property type="match status" value="1"/>
</dbReference>
<dbReference type="InterPro" id="IPR036236">
    <property type="entry name" value="Znf_C2H2_sf"/>
</dbReference>
<dbReference type="PROSITE" id="PS51915">
    <property type="entry name" value="ZAD"/>
    <property type="match status" value="1"/>
</dbReference>
<dbReference type="GO" id="GO:0008270">
    <property type="term" value="F:zinc ion binding"/>
    <property type="evidence" value="ECO:0007669"/>
    <property type="project" value="UniProtKB-UniRule"/>
</dbReference>
<protein>
    <submittedName>
        <fullName evidence="10">CSON000097 protein</fullName>
    </submittedName>
</protein>
<feature type="domain" description="BED-type" evidence="7">
    <location>
        <begin position="130"/>
        <end position="186"/>
    </location>
</feature>
<evidence type="ECO:0000313" key="9">
    <source>
        <dbReference type="EMBL" id="SSW99527.1"/>
    </source>
</evidence>